<dbReference type="Pfam" id="PF03411">
    <property type="entry name" value="Peptidase_M74"/>
    <property type="match status" value="1"/>
</dbReference>
<evidence type="ECO:0000256" key="6">
    <source>
        <dbReference type="ARBA" id="ARBA00022833"/>
    </source>
</evidence>
<dbReference type="Gene3D" id="3.30.1380.10">
    <property type="match status" value="1"/>
</dbReference>
<protein>
    <recommendedName>
        <fullName evidence="10">Penicillin-insensitive murein endopeptidase</fullName>
    </recommendedName>
</protein>
<keyword evidence="5" id="KW-0378">Hydrolase</keyword>
<evidence type="ECO:0000313" key="9">
    <source>
        <dbReference type="Proteomes" id="UP000298438"/>
    </source>
</evidence>
<evidence type="ECO:0000256" key="5">
    <source>
        <dbReference type="ARBA" id="ARBA00022801"/>
    </source>
</evidence>
<keyword evidence="7" id="KW-0482">Metalloprotease</keyword>
<keyword evidence="6" id="KW-0862">Zinc</keyword>
<dbReference type="InterPro" id="IPR009045">
    <property type="entry name" value="Zn_M74/Hedgehog-like"/>
</dbReference>
<evidence type="ECO:0000256" key="4">
    <source>
        <dbReference type="ARBA" id="ARBA00022764"/>
    </source>
</evidence>
<evidence type="ECO:0000256" key="7">
    <source>
        <dbReference type="ARBA" id="ARBA00023049"/>
    </source>
</evidence>
<keyword evidence="1" id="KW-0645">Protease</keyword>
<evidence type="ECO:0008006" key="10">
    <source>
        <dbReference type="Google" id="ProtNLM"/>
    </source>
</evidence>
<evidence type="ECO:0000256" key="2">
    <source>
        <dbReference type="ARBA" id="ARBA00022723"/>
    </source>
</evidence>
<dbReference type="GO" id="GO:0046872">
    <property type="term" value="F:metal ion binding"/>
    <property type="evidence" value="ECO:0007669"/>
    <property type="project" value="UniProtKB-KW"/>
</dbReference>
<dbReference type="EMBL" id="SPVF01000090">
    <property type="protein sequence ID" value="TFW23900.1"/>
    <property type="molecule type" value="Genomic_DNA"/>
</dbReference>
<gene>
    <name evidence="8" type="ORF">E4L96_06385</name>
</gene>
<reference evidence="8 9" key="1">
    <citation type="submission" date="2019-03" db="EMBL/GenBank/DDBJ databases">
        <title>Draft Genome Sequence of Massilia arenosa sp. nov., a Novel Massilia Species Isolated from a Sandy-loam Maize Soil.</title>
        <authorList>
            <person name="Raths R."/>
            <person name="Peta V."/>
            <person name="Bucking H."/>
        </authorList>
    </citation>
    <scope>NUCLEOTIDE SEQUENCE [LARGE SCALE GENOMIC DNA]</scope>
    <source>
        <strain evidence="8 9">MC02</strain>
    </source>
</reference>
<comment type="caution">
    <text evidence="8">The sequence shown here is derived from an EMBL/GenBank/DDBJ whole genome shotgun (WGS) entry which is preliminary data.</text>
</comment>
<dbReference type="AlphaFoldDB" id="A0A4Y9SH58"/>
<dbReference type="InterPro" id="IPR005073">
    <property type="entry name" value="Peptidase_M74"/>
</dbReference>
<proteinExistence type="predicted"/>
<evidence type="ECO:0000313" key="8">
    <source>
        <dbReference type="EMBL" id="TFW23900.1"/>
    </source>
</evidence>
<keyword evidence="9" id="KW-1185">Reference proteome</keyword>
<name>A0A4Y9SH58_9BURK</name>
<keyword evidence="3" id="KW-0732">Signal</keyword>
<evidence type="ECO:0000256" key="1">
    <source>
        <dbReference type="ARBA" id="ARBA00022670"/>
    </source>
</evidence>
<dbReference type="Proteomes" id="UP000298438">
    <property type="component" value="Unassembled WGS sequence"/>
</dbReference>
<keyword evidence="2" id="KW-0479">Metal-binding</keyword>
<dbReference type="GO" id="GO:0006508">
    <property type="term" value="P:proteolysis"/>
    <property type="evidence" value="ECO:0007669"/>
    <property type="project" value="UniProtKB-KW"/>
</dbReference>
<dbReference type="GO" id="GO:0008237">
    <property type="term" value="F:metallopeptidase activity"/>
    <property type="evidence" value="ECO:0007669"/>
    <property type="project" value="UniProtKB-KW"/>
</dbReference>
<dbReference type="GO" id="GO:0030288">
    <property type="term" value="C:outer membrane-bounded periplasmic space"/>
    <property type="evidence" value="ECO:0007669"/>
    <property type="project" value="InterPro"/>
</dbReference>
<evidence type="ECO:0000256" key="3">
    <source>
        <dbReference type="ARBA" id="ARBA00022729"/>
    </source>
</evidence>
<dbReference type="OrthoDB" id="8756136at2"/>
<keyword evidence="4" id="KW-0574">Periplasm</keyword>
<dbReference type="SUPFAM" id="SSF55166">
    <property type="entry name" value="Hedgehog/DD-peptidase"/>
    <property type="match status" value="1"/>
</dbReference>
<sequence length="154" mass="17136">MSVPIQPKDGRGLFMLPQAPEDSGYYVYGTPGSGAAQYAHPRLLTLLLKVEREWQAVDTRKFGIGNISVANGLPFGHDSHKSGLEVDVRPLRKDGARAPVSYTESEYDRDATATLIAIFRTHAPGSTTIFFNDLKIPGVKPREKHDNHFHFQFN</sequence>
<organism evidence="8 9">
    <name type="scientific">Zemynaea arenosa</name>
    <dbReference type="NCBI Taxonomy" id="2561931"/>
    <lineage>
        <taxon>Bacteria</taxon>
        <taxon>Pseudomonadati</taxon>
        <taxon>Pseudomonadota</taxon>
        <taxon>Betaproteobacteria</taxon>
        <taxon>Burkholderiales</taxon>
        <taxon>Oxalobacteraceae</taxon>
        <taxon>Telluria group</taxon>
        <taxon>Zemynaea</taxon>
    </lineage>
</organism>
<accession>A0A4Y9SH58</accession>
<dbReference type="GO" id="GO:0004252">
    <property type="term" value="F:serine-type endopeptidase activity"/>
    <property type="evidence" value="ECO:0007669"/>
    <property type="project" value="InterPro"/>
</dbReference>
<dbReference type="RefSeq" id="WP_135206385.1">
    <property type="nucleotide sequence ID" value="NZ_SPVF01000090.1"/>
</dbReference>